<comment type="similarity">
    <text evidence="1">Belongs to the 4-hydroxybenzoyl-CoA thioesterase family.</text>
</comment>
<dbReference type="InterPro" id="IPR050563">
    <property type="entry name" value="4-hydroxybenzoyl-CoA_TE"/>
</dbReference>
<gene>
    <name evidence="3" type="ORF">JEM65_13810</name>
</gene>
<dbReference type="GO" id="GO:0047617">
    <property type="term" value="F:fatty acyl-CoA hydrolase activity"/>
    <property type="evidence" value="ECO:0007669"/>
    <property type="project" value="TreeGrafter"/>
</dbReference>
<comment type="caution">
    <text evidence="3">The sequence shown here is derived from an EMBL/GenBank/DDBJ whole genome shotgun (WGS) entry which is preliminary data.</text>
</comment>
<accession>A0A934KUQ9</accession>
<dbReference type="PIRSF" id="PIRSF003230">
    <property type="entry name" value="YbgC"/>
    <property type="match status" value="1"/>
</dbReference>
<evidence type="ECO:0000256" key="2">
    <source>
        <dbReference type="ARBA" id="ARBA00022801"/>
    </source>
</evidence>
<sequence length="136" mass="15747">MSKSLFSDEIQLRVRYGETDQMGIVYYGNYAQYFEVGRVEWLRKLGVSYKQMEQDGLMLPVSKLNVEFKKPARYDDLIKVKTQLVKLPSASIEFNYEITNQSGEILTLGNTVLVFIDIVKNRPTRCPKSLLDKLQN</sequence>
<dbReference type="NCBIfam" id="TIGR00051">
    <property type="entry name" value="YbgC/FadM family acyl-CoA thioesterase"/>
    <property type="match status" value="1"/>
</dbReference>
<keyword evidence="2" id="KW-0378">Hydrolase</keyword>
<dbReference type="CDD" id="cd00586">
    <property type="entry name" value="4HBT"/>
    <property type="match status" value="1"/>
</dbReference>
<dbReference type="AlphaFoldDB" id="A0A934KUQ9"/>
<keyword evidence="4" id="KW-1185">Reference proteome</keyword>
<dbReference type="InterPro" id="IPR006684">
    <property type="entry name" value="YbgC/YbaW"/>
</dbReference>
<dbReference type="InterPro" id="IPR029069">
    <property type="entry name" value="HotDog_dom_sf"/>
</dbReference>
<dbReference type="PANTHER" id="PTHR31793:SF27">
    <property type="entry name" value="NOVEL THIOESTERASE SUPERFAMILY DOMAIN AND SAPOSIN A-TYPE DOMAIN CONTAINING PROTEIN (0610012H03RIK)"/>
    <property type="match status" value="1"/>
</dbReference>
<dbReference type="RefSeq" id="WP_199600600.1">
    <property type="nucleotide sequence ID" value="NZ_JAEHJZ010000034.1"/>
</dbReference>
<evidence type="ECO:0000256" key="1">
    <source>
        <dbReference type="ARBA" id="ARBA00005953"/>
    </source>
</evidence>
<dbReference type="PANTHER" id="PTHR31793">
    <property type="entry name" value="4-HYDROXYBENZOYL-COA THIOESTERASE FAMILY MEMBER"/>
    <property type="match status" value="1"/>
</dbReference>
<reference evidence="3 4" key="1">
    <citation type="submission" date="2020-09" db="EMBL/GenBank/DDBJ databases">
        <title>Draft genome of Gelidibacter salicanalis PAMC21136.</title>
        <authorList>
            <person name="Park H."/>
        </authorList>
    </citation>
    <scope>NUCLEOTIDE SEQUENCE [LARGE SCALE GENOMIC DNA]</scope>
    <source>
        <strain evidence="3 4">PAMC21136</strain>
    </source>
</reference>
<dbReference type="EMBL" id="JAEHJZ010000034">
    <property type="protein sequence ID" value="MBJ7881711.1"/>
    <property type="molecule type" value="Genomic_DNA"/>
</dbReference>
<dbReference type="SUPFAM" id="SSF54637">
    <property type="entry name" value="Thioesterase/thiol ester dehydrase-isomerase"/>
    <property type="match status" value="1"/>
</dbReference>
<evidence type="ECO:0000313" key="4">
    <source>
        <dbReference type="Proteomes" id="UP000662373"/>
    </source>
</evidence>
<protein>
    <submittedName>
        <fullName evidence="3">Acyl-CoA thioesterase</fullName>
    </submittedName>
</protein>
<dbReference type="Pfam" id="PF13279">
    <property type="entry name" value="4HBT_2"/>
    <property type="match status" value="1"/>
</dbReference>
<proteinExistence type="inferred from homology"/>
<dbReference type="Gene3D" id="3.10.129.10">
    <property type="entry name" value="Hotdog Thioesterase"/>
    <property type="match status" value="1"/>
</dbReference>
<name>A0A934KUQ9_9FLAO</name>
<organism evidence="3 4">
    <name type="scientific">Gelidibacter salicanalis</name>
    <dbReference type="NCBI Taxonomy" id="291193"/>
    <lineage>
        <taxon>Bacteria</taxon>
        <taxon>Pseudomonadati</taxon>
        <taxon>Bacteroidota</taxon>
        <taxon>Flavobacteriia</taxon>
        <taxon>Flavobacteriales</taxon>
        <taxon>Flavobacteriaceae</taxon>
        <taxon>Gelidibacter</taxon>
    </lineage>
</organism>
<dbReference type="Proteomes" id="UP000662373">
    <property type="component" value="Unassembled WGS sequence"/>
</dbReference>
<evidence type="ECO:0000313" key="3">
    <source>
        <dbReference type="EMBL" id="MBJ7881711.1"/>
    </source>
</evidence>